<sequence length="389" mass="43110">MYPSSRSLRLIQLCAPGATIVLAHNDARAVSQSSDEYIARRVLVPTRFNASRSSLYAGARRQEATKGQRLLFSDCRASWAAEGEACYVKKRMNVSKQASTGSYDYGTASFTVSAPLPDETAVSSICIASPEGHEGSYFINNELVRWNLTEDQTGVPLIIDFGVIDISTCAPMADTFVEVWSANATGVYSGYPKADPNSITTTFSGSLPSPLTTFSLPPTFNISNFVVPPLQRNETFLRGGMPTNADGIVELHTIYPGYYPDRAPHIHAMFHSEWKMPPNGTIISRSRSNLHTGQMLFPEAWNDVVYALPAYDNRDYIRVRNVDDWVINLLGEAERSSASFELELLGETVEEGFYACLTVLLDPMRDTPIRNNFYFNSTGYEPPDEEEEG</sequence>
<accession>A0A5C3QR21</accession>
<keyword evidence="1" id="KW-0560">Oxidoreductase</keyword>
<dbReference type="STRING" id="1884261.A0A5C3QR21"/>
<dbReference type="Proteomes" id="UP000305067">
    <property type="component" value="Unassembled WGS sequence"/>
</dbReference>
<dbReference type="SUPFAM" id="SSF49482">
    <property type="entry name" value="Aromatic compound dioxygenase"/>
    <property type="match status" value="1"/>
</dbReference>
<reference evidence="1 2" key="1">
    <citation type="journal article" date="2019" name="Nat. Ecol. Evol.">
        <title>Megaphylogeny resolves global patterns of mushroom evolution.</title>
        <authorList>
            <person name="Varga T."/>
            <person name="Krizsan K."/>
            <person name="Foldi C."/>
            <person name="Dima B."/>
            <person name="Sanchez-Garcia M."/>
            <person name="Sanchez-Ramirez S."/>
            <person name="Szollosi G.J."/>
            <person name="Szarkandi J.G."/>
            <person name="Papp V."/>
            <person name="Albert L."/>
            <person name="Andreopoulos W."/>
            <person name="Angelini C."/>
            <person name="Antonin V."/>
            <person name="Barry K.W."/>
            <person name="Bougher N.L."/>
            <person name="Buchanan P."/>
            <person name="Buyck B."/>
            <person name="Bense V."/>
            <person name="Catcheside P."/>
            <person name="Chovatia M."/>
            <person name="Cooper J."/>
            <person name="Damon W."/>
            <person name="Desjardin D."/>
            <person name="Finy P."/>
            <person name="Geml J."/>
            <person name="Haridas S."/>
            <person name="Hughes K."/>
            <person name="Justo A."/>
            <person name="Karasinski D."/>
            <person name="Kautmanova I."/>
            <person name="Kiss B."/>
            <person name="Kocsube S."/>
            <person name="Kotiranta H."/>
            <person name="LaButti K.M."/>
            <person name="Lechner B.E."/>
            <person name="Liimatainen K."/>
            <person name="Lipzen A."/>
            <person name="Lukacs Z."/>
            <person name="Mihaltcheva S."/>
            <person name="Morgado L.N."/>
            <person name="Niskanen T."/>
            <person name="Noordeloos M.E."/>
            <person name="Ohm R.A."/>
            <person name="Ortiz-Santana B."/>
            <person name="Ovrebo C."/>
            <person name="Racz N."/>
            <person name="Riley R."/>
            <person name="Savchenko A."/>
            <person name="Shiryaev A."/>
            <person name="Soop K."/>
            <person name="Spirin V."/>
            <person name="Szebenyi C."/>
            <person name="Tomsovsky M."/>
            <person name="Tulloss R.E."/>
            <person name="Uehling J."/>
            <person name="Grigoriev I.V."/>
            <person name="Vagvolgyi C."/>
            <person name="Papp T."/>
            <person name="Martin F.M."/>
            <person name="Miettinen O."/>
            <person name="Hibbett D.S."/>
            <person name="Nagy L.G."/>
        </authorList>
    </citation>
    <scope>NUCLEOTIDE SEQUENCE [LARGE SCALE GENOMIC DNA]</scope>
    <source>
        <strain evidence="1 2">CBS 309.79</strain>
    </source>
</reference>
<keyword evidence="2" id="KW-1185">Reference proteome</keyword>
<evidence type="ECO:0000313" key="1">
    <source>
        <dbReference type="EMBL" id="TFL04435.1"/>
    </source>
</evidence>
<proteinExistence type="predicted"/>
<dbReference type="GO" id="GO:0016702">
    <property type="term" value="F:oxidoreductase activity, acting on single donors with incorporation of molecular oxygen, incorporation of two atoms of oxygen"/>
    <property type="evidence" value="ECO:0007669"/>
    <property type="project" value="InterPro"/>
</dbReference>
<organism evidence="1 2">
    <name type="scientific">Pterulicium gracile</name>
    <dbReference type="NCBI Taxonomy" id="1884261"/>
    <lineage>
        <taxon>Eukaryota</taxon>
        <taxon>Fungi</taxon>
        <taxon>Dikarya</taxon>
        <taxon>Basidiomycota</taxon>
        <taxon>Agaricomycotina</taxon>
        <taxon>Agaricomycetes</taxon>
        <taxon>Agaricomycetidae</taxon>
        <taxon>Agaricales</taxon>
        <taxon>Pleurotineae</taxon>
        <taxon>Pterulaceae</taxon>
        <taxon>Pterulicium</taxon>
    </lineage>
</organism>
<gene>
    <name evidence="1" type="ORF">BDV98DRAFT_590241</name>
</gene>
<dbReference type="InterPro" id="IPR015889">
    <property type="entry name" value="Intradiol_dOase_core"/>
</dbReference>
<dbReference type="GO" id="GO:0005506">
    <property type="term" value="F:iron ion binding"/>
    <property type="evidence" value="ECO:0007669"/>
    <property type="project" value="InterPro"/>
</dbReference>
<dbReference type="AlphaFoldDB" id="A0A5C3QR21"/>
<dbReference type="Gene3D" id="2.60.130.10">
    <property type="entry name" value="Aromatic compound dioxygenase"/>
    <property type="match status" value="1"/>
</dbReference>
<name>A0A5C3QR21_9AGAR</name>
<keyword evidence="1" id="KW-0223">Dioxygenase</keyword>
<protein>
    <submittedName>
        <fullName evidence="1">Intradiol ring-cleavage dioxygenase</fullName>
    </submittedName>
</protein>
<dbReference type="PANTHER" id="PTHR34315">
    <property type="match status" value="1"/>
</dbReference>
<dbReference type="PANTHER" id="PTHR34315:SF1">
    <property type="entry name" value="INTRADIOL RING-CLEAVAGE DIOXYGENASES DOMAIN-CONTAINING PROTEIN-RELATED"/>
    <property type="match status" value="1"/>
</dbReference>
<evidence type="ECO:0000313" key="2">
    <source>
        <dbReference type="Proteomes" id="UP000305067"/>
    </source>
</evidence>
<dbReference type="OrthoDB" id="121380at2759"/>
<dbReference type="EMBL" id="ML178818">
    <property type="protein sequence ID" value="TFL04435.1"/>
    <property type="molecule type" value="Genomic_DNA"/>
</dbReference>